<dbReference type="Proteomes" id="UP000241926">
    <property type="component" value="Segment"/>
</dbReference>
<keyword evidence="2" id="KW-1185">Reference proteome</keyword>
<evidence type="ECO:0000313" key="2">
    <source>
        <dbReference type="Proteomes" id="UP000241926"/>
    </source>
</evidence>
<proteinExistence type="predicted"/>
<dbReference type="KEGG" id="vg:40099863"/>
<evidence type="ECO:0000313" key="1">
    <source>
        <dbReference type="EMBL" id="AUX83382.1"/>
    </source>
</evidence>
<protein>
    <submittedName>
        <fullName evidence="1">Uncharacterized protein</fullName>
    </submittedName>
</protein>
<dbReference type="GeneID" id="40099863"/>
<name>A0A2L0HNX0_9CAUD</name>
<gene>
    <name evidence="1" type="primary">44</name>
    <name evidence="1" type="ORF">SEA_ELERI_44</name>
</gene>
<accession>A0A2L0HNX0</accession>
<sequence>MPTSTSAKATSHPHLDHLFKVGVLSARGQKPYPRATRAEASAELDRYWDEGLTIQRYKESNMGRMTKSGFCQHESPGSHAACTGNHCDCECHLEQKAFSGRGILFAVIDDREKMRMGKTTTIDVIADAIEAALDAGHETSEDIARYLTTSAFQHIADKRVRFNSVLKAGDTVGAQIVRKLYNSYNELAATAEGTRKGAQRTELEAEARGFAEAIQVIMSPFAVEDSEDPQLISWDEVDRLTAIFEKEQTLVREDRKKNR</sequence>
<dbReference type="EMBL" id="MG839027">
    <property type="protein sequence ID" value="AUX83382.1"/>
    <property type="molecule type" value="Genomic_DNA"/>
</dbReference>
<dbReference type="OrthoDB" id="11113at10239"/>
<dbReference type="RefSeq" id="YP_009623082.1">
    <property type="nucleotide sequence ID" value="NC_042109.1"/>
</dbReference>
<organism evidence="1 2">
    <name type="scientific">Microbacterium phage Eleri</name>
    <dbReference type="NCBI Taxonomy" id="2079581"/>
    <lineage>
        <taxon>Viruses</taxon>
        <taxon>Duplodnaviria</taxon>
        <taxon>Heunggongvirae</taxon>
        <taxon>Uroviricota</taxon>
        <taxon>Caudoviricetes</taxon>
        <taxon>Elerivirus</taxon>
        <taxon>Elerivirus eleri</taxon>
    </lineage>
</organism>
<reference evidence="1 2" key="1">
    <citation type="submission" date="2018-01" db="EMBL/GenBank/DDBJ databases">
        <authorList>
            <person name="Jones A.E."/>
            <person name="Sivanathan V."/>
            <person name="Betsko A.J."/>
            <person name="Aull H.G."/>
            <person name="Zack K.M."/>
            <person name="Kukan E.N."/>
            <person name="Garlena R.A."/>
            <person name="Russell D.A."/>
            <person name="Pope W.H."/>
            <person name="Jacobs-Sera D."/>
            <person name="Hatfull G.F."/>
        </authorList>
    </citation>
    <scope>NUCLEOTIDE SEQUENCE [LARGE SCALE GENOMIC DNA]</scope>
</reference>